<dbReference type="Proteomes" id="UP000251197">
    <property type="component" value="Unassembled WGS sequence"/>
</dbReference>
<protein>
    <submittedName>
        <fullName evidence="1">Uncharacterized protein</fullName>
    </submittedName>
</protein>
<dbReference type="AlphaFoldDB" id="A0A291DYN4"/>
<evidence type="ECO:0000313" key="1">
    <source>
        <dbReference type="EMBL" id="ATF92736.1"/>
    </source>
</evidence>
<name>A0A291DYN4_9ENTR</name>
<evidence type="ECO:0000313" key="3">
    <source>
        <dbReference type="Proteomes" id="UP000217979"/>
    </source>
</evidence>
<evidence type="ECO:0000313" key="4">
    <source>
        <dbReference type="Proteomes" id="UP000251197"/>
    </source>
</evidence>
<accession>A0A291DYN4</accession>
<dbReference type="Proteomes" id="UP000217979">
    <property type="component" value="Chromosome"/>
</dbReference>
<organism evidence="1 3">
    <name type="scientific">Cedecea neteri</name>
    <dbReference type="NCBI Taxonomy" id="158822"/>
    <lineage>
        <taxon>Bacteria</taxon>
        <taxon>Pseudomonadati</taxon>
        <taxon>Pseudomonadota</taxon>
        <taxon>Gammaproteobacteria</taxon>
        <taxon>Enterobacterales</taxon>
        <taxon>Enterobacteriaceae</taxon>
        <taxon>Cedecea</taxon>
    </lineage>
</organism>
<reference evidence="2 4" key="2">
    <citation type="submission" date="2018-06" db="EMBL/GenBank/DDBJ databases">
        <authorList>
            <consortium name="Pathogen Informatics"/>
            <person name="Doyle S."/>
        </authorList>
    </citation>
    <scope>NUCLEOTIDE SEQUENCE [LARGE SCALE GENOMIC DNA]</scope>
    <source>
        <strain evidence="2 4">NCTC12120</strain>
    </source>
</reference>
<gene>
    <name evidence="1" type="ORF">CO704_11835</name>
    <name evidence="2" type="ORF">NCTC12120_06687</name>
</gene>
<reference evidence="1 3" key="1">
    <citation type="submission" date="2017-09" db="EMBL/GenBank/DDBJ databases">
        <title>FDA dAtabase for Regulatory Grade micrObial Sequences (FDA-ARGOS): Supporting development and validation of Infectious Disease Dx tests.</title>
        <authorList>
            <person name="Minogue T."/>
            <person name="Wolcott M."/>
            <person name="Wasieloski L."/>
            <person name="Aguilar W."/>
            <person name="Moore D."/>
            <person name="Tallon L."/>
            <person name="Sadzewicz L."/>
            <person name="Ott S."/>
            <person name="Zhao X."/>
            <person name="Nagaraj S."/>
            <person name="Vavikolanu K."/>
            <person name="Aluvathingal J."/>
            <person name="Nadendla S."/>
            <person name="Sichtig H."/>
        </authorList>
    </citation>
    <scope>NUCLEOTIDE SEQUENCE [LARGE SCALE GENOMIC DNA]</scope>
    <source>
        <strain evidence="1 3">FDAARGOS_392</strain>
    </source>
</reference>
<dbReference type="RefSeq" id="WP_061276412.1">
    <property type="nucleotide sequence ID" value="NZ_CP023525.1"/>
</dbReference>
<evidence type="ECO:0000313" key="2">
    <source>
        <dbReference type="EMBL" id="SQC93573.1"/>
    </source>
</evidence>
<proteinExistence type="predicted"/>
<sequence>MPFFKGKQTDSLPLQQLKENLQINFEPVNAKPVTYYKTLQIQRVLSEHFFRFGYVSDFMQTGEPAIFVHGTPGGRLQIPDFKHNKDFVLLSPKEFYHHLVINHAIDLSKDKRTLHLVSCYSGAAKDDAEGISVAQELANVLQRKIWAYGGYEKLYCDKKHKGLIGMINNKGDVSIRVKNKYKKVRPRLIVPHFYYSENQTA</sequence>
<dbReference type="EMBL" id="CP023525">
    <property type="protein sequence ID" value="ATF92736.1"/>
    <property type="molecule type" value="Genomic_DNA"/>
</dbReference>
<dbReference type="EMBL" id="UAVU01000011">
    <property type="protein sequence ID" value="SQC93573.1"/>
    <property type="molecule type" value="Genomic_DNA"/>
</dbReference>